<proteinExistence type="predicted"/>
<gene>
    <name evidence="2" type="ORF">BDA96_04G095200</name>
</gene>
<evidence type="ECO:0000256" key="1">
    <source>
        <dbReference type="SAM" id="MobiDB-lite"/>
    </source>
</evidence>
<accession>A0A921UHJ1</accession>
<evidence type="ECO:0000313" key="3">
    <source>
        <dbReference type="Proteomes" id="UP000807115"/>
    </source>
</evidence>
<dbReference type="EMBL" id="CM027683">
    <property type="protein sequence ID" value="KAG0532287.1"/>
    <property type="molecule type" value="Genomic_DNA"/>
</dbReference>
<comment type="caution">
    <text evidence="2">The sequence shown here is derived from an EMBL/GenBank/DDBJ whole genome shotgun (WGS) entry which is preliminary data.</text>
</comment>
<protein>
    <submittedName>
        <fullName evidence="2">Uncharacterized protein</fullName>
    </submittedName>
</protein>
<dbReference type="AlphaFoldDB" id="A0A921UHJ1"/>
<feature type="compositionally biased region" description="Basic residues" evidence="1">
    <location>
        <begin position="108"/>
        <end position="122"/>
    </location>
</feature>
<feature type="compositionally biased region" description="Basic and acidic residues" evidence="1">
    <location>
        <begin position="66"/>
        <end position="77"/>
    </location>
</feature>
<evidence type="ECO:0000313" key="2">
    <source>
        <dbReference type="EMBL" id="KAG0532287.1"/>
    </source>
</evidence>
<dbReference type="Proteomes" id="UP000807115">
    <property type="component" value="Chromosome 4"/>
</dbReference>
<name>A0A921UHJ1_SORBI</name>
<organism evidence="2 3">
    <name type="scientific">Sorghum bicolor</name>
    <name type="common">Sorghum</name>
    <name type="synonym">Sorghum vulgare</name>
    <dbReference type="NCBI Taxonomy" id="4558"/>
    <lineage>
        <taxon>Eukaryota</taxon>
        <taxon>Viridiplantae</taxon>
        <taxon>Streptophyta</taxon>
        <taxon>Embryophyta</taxon>
        <taxon>Tracheophyta</taxon>
        <taxon>Spermatophyta</taxon>
        <taxon>Magnoliopsida</taxon>
        <taxon>Liliopsida</taxon>
        <taxon>Poales</taxon>
        <taxon>Poaceae</taxon>
        <taxon>PACMAD clade</taxon>
        <taxon>Panicoideae</taxon>
        <taxon>Andropogonodae</taxon>
        <taxon>Andropogoneae</taxon>
        <taxon>Sorghinae</taxon>
        <taxon>Sorghum</taxon>
    </lineage>
</organism>
<reference evidence="2" key="1">
    <citation type="journal article" date="2019" name="BMC Genomics">
        <title>A new reference genome for Sorghum bicolor reveals high levels of sequence similarity between sweet and grain genotypes: implications for the genetics of sugar metabolism.</title>
        <authorList>
            <person name="Cooper E.A."/>
            <person name="Brenton Z.W."/>
            <person name="Flinn B.S."/>
            <person name="Jenkins J."/>
            <person name="Shu S."/>
            <person name="Flowers D."/>
            <person name="Luo F."/>
            <person name="Wang Y."/>
            <person name="Xia P."/>
            <person name="Barry K."/>
            <person name="Daum C."/>
            <person name="Lipzen A."/>
            <person name="Yoshinaga Y."/>
            <person name="Schmutz J."/>
            <person name="Saski C."/>
            <person name="Vermerris W."/>
            <person name="Kresovich S."/>
        </authorList>
    </citation>
    <scope>NUCLEOTIDE SEQUENCE</scope>
</reference>
<feature type="region of interest" description="Disordered" evidence="1">
    <location>
        <begin position="1"/>
        <end position="79"/>
    </location>
</feature>
<sequence length="129" mass="13937">MSVYTTRETERPRAASASTSCPKEPGSVLRTYPASMPSEKGRNSRRPSSSSESLLAPPSAAAGLALEREGEHEEVAPRRRHLRLSLAIASAPASGGLCGSTLPPQQGRRGRRRRSRSWRTRTKASQGRA</sequence>
<feature type="compositionally biased region" description="Low complexity" evidence="1">
    <location>
        <begin position="46"/>
        <end position="65"/>
    </location>
</feature>
<feature type="region of interest" description="Disordered" evidence="1">
    <location>
        <begin position="92"/>
        <end position="129"/>
    </location>
</feature>
<reference evidence="2" key="2">
    <citation type="submission" date="2020-10" db="EMBL/GenBank/DDBJ databases">
        <authorList>
            <person name="Cooper E.A."/>
            <person name="Brenton Z.W."/>
            <person name="Flinn B.S."/>
            <person name="Jenkins J."/>
            <person name="Shu S."/>
            <person name="Flowers D."/>
            <person name="Luo F."/>
            <person name="Wang Y."/>
            <person name="Xia P."/>
            <person name="Barry K."/>
            <person name="Daum C."/>
            <person name="Lipzen A."/>
            <person name="Yoshinaga Y."/>
            <person name="Schmutz J."/>
            <person name="Saski C."/>
            <person name="Vermerris W."/>
            <person name="Kresovich S."/>
        </authorList>
    </citation>
    <scope>NUCLEOTIDE SEQUENCE</scope>
</reference>